<evidence type="ECO:0000313" key="2">
    <source>
        <dbReference type="EMBL" id="ORC90771.1"/>
    </source>
</evidence>
<proteinExistence type="predicted"/>
<keyword evidence="1" id="KW-0732">Signal</keyword>
<evidence type="ECO:0000256" key="1">
    <source>
        <dbReference type="SAM" id="SignalP"/>
    </source>
</evidence>
<reference evidence="2 3" key="1">
    <citation type="submission" date="2017-03" db="EMBL/GenBank/DDBJ databases">
        <title>An alternative strategy for trypanosome survival in the mammalian bloodstream revealed through genome and transcriptome analysis of the ubiquitous bovine parasite Trypanosoma (Megatrypanum) theileri.</title>
        <authorList>
            <person name="Kelly S."/>
            <person name="Ivens A."/>
            <person name="Mott A."/>
            <person name="O'Neill E."/>
            <person name="Emms D."/>
            <person name="Macleod O."/>
            <person name="Voorheis P."/>
            <person name="Matthews J."/>
            <person name="Matthews K."/>
            <person name="Carrington M."/>
        </authorList>
    </citation>
    <scope>NUCLEOTIDE SEQUENCE [LARGE SCALE GENOMIC DNA]</scope>
    <source>
        <strain evidence="2">Edinburgh</strain>
    </source>
</reference>
<name>A0A1X0P1Q5_9TRYP</name>
<dbReference type="GeneID" id="39983421"/>
<organism evidence="2 3">
    <name type="scientific">Trypanosoma theileri</name>
    <dbReference type="NCBI Taxonomy" id="67003"/>
    <lineage>
        <taxon>Eukaryota</taxon>
        <taxon>Discoba</taxon>
        <taxon>Euglenozoa</taxon>
        <taxon>Kinetoplastea</taxon>
        <taxon>Metakinetoplastina</taxon>
        <taxon>Trypanosomatida</taxon>
        <taxon>Trypanosomatidae</taxon>
        <taxon>Trypanosoma</taxon>
    </lineage>
</organism>
<keyword evidence="3" id="KW-1185">Reference proteome</keyword>
<dbReference type="RefSeq" id="XP_028884837.1">
    <property type="nucleotide sequence ID" value="XM_029023641.1"/>
</dbReference>
<evidence type="ECO:0000313" key="3">
    <source>
        <dbReference type="Proteomes" id="UP000192257"/>
    </source>
</evidence>
<gene>
    <name evidence="2" type="ORF">TM35_000071950</name>
</gene>
<dbReference type="OrthoDB" id="250166at2759"/>
<dbReference type="VEuPathDB" id="TriTrypDB:TM35_000071950"/>
<accession>A0A1X0P1Q5</accession>
<sequence length="249" mass="26665">MRILLGFVILIAAIVTSVLFAGVSIAQSNECTQGTACQPWNASKRCAIGQRMDLRYGVQLSGGGSMLAFGFCPLVDELQAFNLSGVGTLLSSIQGSGNASLIVYGQGAMSAPTTDFSNAILYAEVSDKCKTDELAVVSFLLLRLPMTEGHYTYASNTSYPESAGFESTCSENGQCPYSEGSVCIGPSNNTNCAKCYKRNTLTTVQTTIWASYYGTDSGNKIFKSGESNPAHFRKFSIGVLETMSRIFDR</sequence>
<comment type="caution">
    <text evidence="2">The sequence shown here is derived from an EMBL/GenBank/DDBJ whole genome shotgun (WGS) entry which is preliminary data.</text>
</comment>
<dbReference type="Proteomes" id="UP000192257">
    <property type="component" value="Unassembled WGS sequence"/>
</dbReference>
<dbReference type="EMBL" id="NBCO01000007">
    <property type="protein sequence ID" value="ORC90771.1"/>
    <property type="molecule type" value="Genomic_DNA"/>
</dbReference>
<dbReference type="AlphaFoldDB" id="A0A1X0P1Q5"/>
<protein>
    <submittedName>
        <fullName evidence="2">Uncharacterized protein</fullName>
    </submittedName>
</protein>
<feature type="chain" id="PRO_5012778045" evidence="1">
    <location>
        <begin position="27"/>
        <end position="249"/>
    </location>
</feature>
<feature type="signal peptide" evidence="1">
    <location>
        <begin position="1"/>
        <end position="26"/>
    </location>
</feature>